<accession>A0A699R749</accession>
<feature type="non-terminal residue" evidence="1">
    <location>
        <position position="1"/>
    </location>
</feature>
<evidence type="ECO:0000313" key="1">
    <source>
        <dbReference type="EMBL" id="GFC78831.1"/>
    </source>
</evidence>
<reference evidence="1" key="1">
    <citation type="journal article" date="2019" name="Sci. Rep.">
        <title>Draft genome of Tanacetum cinerariifolium, the natural source of mosquito coil.</title>
        <authorList>
            <person name="Yamashiro T."/>
            <person name="Shiraishi A."/>
            <person name="Satake H."/>
            <person name="Nakayama K."/>
        </authorList>
    </citation>
    <scope>NUCLEOTIDE SEQUENCE</scope>
</reference>
<proteinExistence type="predicted"/>
<protein>
    <submittedName>
        <fullName evidence="1">Uncharacterized protein</fullName>
    </submittedName>
</protein>
<gene>
    <name evidence="1" type="ORF">Tci_850801</name>
</gene>
<organism evidence="1">
    <name type="scientific">Tanacetum cinerariifolium</name>
    <name type="common">Dalmatian daisy</name>
    <name type="synonym">Chrysanthemum cinerariifolium</name>
    <dbReference type="NCBI Taxonomy" id="118510"/>
    <lineage>
        <taxon>Eukaryota</taxon>
        <taxon>Viridiplantae</taxon>
        <taxon>Streptophyta</taxon>
        <taxon>Embryophyta</taxon>
        <taxon>Tracheophyta</taxon>
        <taxon>Spermatophyta</taxon>
        <taxon>Magnoliopsida</taxon>
        <taxon>eudicotyledons</taxon>
        <taxon>Gunneridae</taxon>
        <taxon>Pentapetalae</taxon>
        <taxon>asterids</taxon>
        <taxon>campanulids</taxon>
        <taxon>Asterales</taxon>
        <taxon>Asteraceae</taxon>
        <taxon>Asteroideae</taxon>
        <taxon>Anthemideae</taxon>
        <taxon>Anthemidinae</taxon>
        <taxon>Tanacetum</taxon>
    </lineage>
</organism>
<name>A0A699R749_TANCI</name>
<dbReference type="AlphaFoldDB" id="A0A699R749"/>
<dbReference type="EMBL" id="BKCJ011067611">
    <property type="protein sequence ID" value="GFC78831.1"/>
    <property type="molecule type" value="Genomic_DNA"/>
</dbReference>
<sequence length="68" mass="7587">HDAENKTEEAEQVYGLMVGFESDFAVPVGFKEYIGSDEVCDLSIPSVFDAKPDNREVKSLYERNSGNL</sequence>
<comment type="caution">
    <text evidence="1">The sequence shown here is derived from an EMBL/GenBank/DDBJ whole genome shotgun (WGS) entry which is preliminary data.</text>
</comment>